<keyword evidence="2" id="KW-1185">Reference proteome</keyword>
<protein>
    <submittedName>
        <fullName evidence="1">Uncharacterized protein</fullName>
    </submittedName>
</protein>
<evidence type="ECO:0000313" key="2">
    <source>
        <dbReference type="Proteomes" id="UP000502393"/>
    </source>
</evidence>
<gene>
    <name evidence="1" type="ORF">ARV3_gp01</name>
</gene>
<dbReference type="EMBL" id="MN876842">
    <property type="protein sequence ID" value="QJF12314.1"/>
    <property type="molecule type" value="Genomic_DNA"/>
</dbReference>
<proteinExistence type="predicted"/>
<name>A0A6M3VWJ2_9VIRU</name>
<evidence type="ECO:0000313" key="1">
    <source>
        <dbReference type="EMBL" id="QJF12314.1"/>
    </source>
</evidence>
<reference evidence="1 2" key="1">
    <citation type="journal article" date="2020" name="ISME J.">
        <title>New virus isolates from Italian hydrothermal environments underscore the biogeographic pattern in archaeal virus communities.</title>
        <authorList>
            <person name="Baquero D.P."/>
            <person name="Contursi P."/>
            <person name="Piochi M."/>
            <person name="Bartolucci S."/>
            <person name="Liu Y."/>
            <person name="Cvirkaite-Krupovic V."/>
            <person name="Prangishvili D."/>
            <person name="Krupovic M."/>
        </authorList>
    </citation>
    <scope>NUCLEOTIDE SEQUENCE [LARGE SCALE GENOMIC DNA]</scope>
    <source>
        <strain evidence="1">9</strain>
    </source>
</reference>
<sequence>MNIPNMQHMDIGIVFDRWQSHSNFVRNYVPHSMNIPNINHMDCVRGFVIEIKIERFK</sequence>
<dbReference type="Proteomes" id="UP000502393">
    <property type="component" value="Segment"/>
</dbReference>
<accession>A0A6M3VWJ2</accession>
<organism evidence="1 2">
    <name type="scientific">Acidianus rod-shaped virus 3</name>
    <dbReference type="NCBI Taxonomy" id="2730617"/>
    <lineage>
        <taxon>Viruses</taxon>
        <taxon>Adnaviria</taxon>
        <taxon>Zilligvirae</taxon>
        <taxon>Taleaviricota</taxon>
        <taxon>Tokiviricetes</taxon>
        <taxon>Ligamenvirales</taxon>
        <taxon>Rudiviridae</taxon>
        <taxon>Hoswirudivirus</taxon>
        <taxon>Hoswirudivirus acidiani</taxon>
        <taxon>Hoswirudivirus ARV3</taxon>
    </lineage>
</organism>